<evidence type="ECO:0000256" key="5">
    <source>
        <dbReference type="ARBA" id="ARBA00007383"/>
    </source>
</evidence>
<evidence type="ECO:0000256" key="6">
    <source>
        <dbReference type="ARBA" id="ARBA00012180"/>
    </source>
</evidence>
<dbReference type="GO" id="GO:0006298">
    <property type="term" value="P:mismatch repair"/>
    <property type="evidence" value="ECO:0007669"/>
    <property type="project" value="TreeGrafter"/>
</dbReference>
<comment type="catalytic activity">
    <reaction evidence="1 14 15 16">
        <text>Endonucleolytic cleavage to 5'-phosphomonoester.</text>
        <dbReference type="EC" id="3.1.26.4"/>
    </reaction>
</comment>
<proteinExistence type="inferred from homology"/>
<sequence length="217" mass="24494">MTDAQRLKEEARLKEMWKLEEEHTHLPYVAGVDEAGRGPLAGPVVAATAILPKEHLFYFLNDSKKMTEKRREALFLEIKENAIAYGIGIVSPERIDEINILQATYEAMRLAIEEMEKNFSIIPSLMLNDAVRIPMVDIPQIPIVHGDAKSLSIAAASVLAKVSRDHLMLDYAKEYPEYGFEKHKGYGTKAHTEAILEYGPCPIHRRSFLKKLYAGES</sequence>
<name>A0A7W9SH80_9FIRM</name>
<protein>
    <recommendedName>
        <fullName evidence="7 14">Ribonuclease HII</fullName>
        <shortName evidence="14">RNase HII</shortName>
        <ecNumber evidence="6 14">3.1.26.4</ecNumber>
    </recommendedName>
</protein>
<dbReference type="PANTHER" id="PTHR10954">
    <property type="entry name" value="RIBONUCLEASE H2 SUBUNIT A"/>
    <property type="match status" value="1"/>
</dbReference>
<dbReference type="InterPro" id="IPR024567">
    <property type="entry name" value="RNase_HII/HIII_dom"/>
</dbReference>
<feature type="binding site" evidence="14 15">
    <location>
        <position position="129"/>
    </location>
    <ligand>
        <name>a divalent metal cation</name>
        <dbReference type="ChEBI" id="CHEBI:60240"/>
    </ligand>
</feature>
<dbReference type="EC" id="3.1.26.4" evidence="6 14"/>
<comment type="function">
    <text evidence="3 14 16">Endonuclease that specifically degrades the RNA of RNA-DNA hybrids.</text>
</comment>
<dbReference type="RefSeq" id="WP_183683999.1">
    <property type="nucleotide sequence ID" value="NZ_JACHHH010000006.1"/>
</dbReference>
<dbReference type="FunFam" id="3.30.420.10:FF:000006">
    <property type="entry name" value="Ribonuclease HII"/>
    <property type="match status" value="1"/>
</dbReference>
<dbReference type="Pfam" id="PF01351">
    <property type="entry name" value="RNase_HII"/>
    <property type="match status" value="1"/>
</dbReference>
<dbReference type="AlphaFoldDB" id="A0A7W9SH80"/>
<evidence type="ECO:0000256" key="13">
    <source>
        <dbReference type="ARBA" id="ARBA00023211"/>
    </source>
</evidence>
<dbReference type="CDD" id="cd07182">
    <property type="entry name" value="RNase_HII_bacteria_HII_like"/>
    <property type="match status" value="1"/>
</dbReference>
<comment type="cofactor">
    <cofactor evidence="2">
        <name>Mg(2+)</name>
        <dbReference type="ChEBI" id="CHEBI:18420"/>
    </cofactor>
</comment>
<evidence type="ECO:0000256" key="12">
    <source>
        <dbReference type="ARBA" id="ARBA00022801"/>
    </source>
</evidence>
<dbReference type="NCBIfam" id="NF000594">
    <property type="entry name" value="PRK00015.1-1"/>
    <property type="match status" value="1"/>
</dbReference>
<evidence type="ECO:0000256" key="2">
    <source>
        <dbReference type="ARBA" id="ARBA00001946"/>
    </source>
</evidence>
<evidence type="ECO:0000256" key="8">
    <source>
        <dbReference type="ARBA" id="ARBA00022490"/>
    </source>
</evidence>
<evidence type="ECO:0000256" key="7">
    <source>
        <dbReference type="ARBA" id="ARBA00019179"/>
    </source>
</evidence>
<evidence type="ECO:0000256" key="16">
    <source>
        <dbReference type="RuleBase" id="RU003515"/>
    </source>
</evidence>
<dbReference type="InterPro" id="IPR012337">
    <property type="entry name" value="RNaseH-like_sf"/>
</dbReference>
<keyword evidence="9 14" id="KW-0540">Nuclease</keyword>
<accession>A0A7W9SH80</accession>
<feature type="binding site" evidence="14 15">
    <location>
        <position position="33"/>
    </location>
    <ligand>
        <name>a divalent metal cation</name>
        <dbReference type="ChEBI" id="CHEBI:60240"/>
    </ligand>
</feature>
<dbReference type="InterPro" id="IPR001352">
    <property type="entry name" value="RNase_HII/HIII"/>
</dbReference>
<reference evidence="18 19" key="1">
    <citation type="submission" date="2020-08" db="EMBL/GenBank/DDBJ databases">
        <title>Genomic Encyclopedia of Type Strains, Phase IV (KMG-IV): sequencing the most valuable type-strain genomes for metagenomic binning, comparative biology and taxonomic classification.</title>
        <authorList>
            <person name="Goeker M."/>
        </authorList>
    </citation>
    <scope>NUCLEOTIDE SEQUENCE [LARGE SCALE GENOMIC DNA]</scope>
    <source>
        <strain evidence="18 19">DSM 17245</strain>
    </source>
</reference>
<evidence type="ECO:0000259" key="17">
    <source>
        <dbReference type="PROSITE" id="PS51975"/>
    </source>
</evidence>
<keyword evidence="10 14" id="KW-0479">Metal-binding</keyword>
<evidence type="ECO:0000256" key="14">
    <source>
        <dbReference type="HAMAP-Rule" id="MF_00052"/>
    </source>
</evidence>
<dbReference type="GO" id="GO:0043137">
    <property type="term" value="P:DNA replication, removal of RNA primer"/>
    <property type="evidence" value="ECO:0007669"/>
    <property type="project" value="TreeGrafter"/>
</dbReference>
<evidence type="ECO:0000313" key="19">
    <source>
        <dbReference type="Proteomes" id="UP000522163"/>
    </source>
</evidence>
<evidence type="ECO:0000256" key="4">
    <source>
        <dbReference type="ARBA" id="ARBA00004496"/>
    </source>
</evidence>
<evidence type="ECO:0000256" key="3">
    <source>
        <dbReference type="ARBA" id="ARBA00004065"/>
    </source>
</evidence>
<dbReference type="GO" id="GO:0030145">
    <property type="term" value="F:manganese ion binding"/>
    <property type="evidence" value="ECO:0007669"/>
    <property type="project" value="UniProtKB-UniRule"/>
</dbReference>
<dbReference type="SUPFAM" id="SSF53098">
    <property type="entry name" value="Ribonuclease H-like"/>
    <property type="match status" value="1"/>
</dbReference>
<dbReference type="InterPro" id="IPR022898">
    <property type="entry name" value="RNase_HII"/>
</dbReference>
<dbReference type="GO" id="GO:0005737">
    <property type="term" value="C:cytoplasm"/>
    <property type="evidence" value="ECO:0007669"/>
    <property type="project" value="UniProtKB-SubCell"/>
</dbReference>
<dbReference type="GO" id="GO:0003723">
    <property type="term" value="F:RNA binding"/>
    <property type="evidence" value="ECO:0007669"/>
    <property type="project" value="UniProtKB-UniRule"/>
</dbReference>
<dbReference type="GO" id="GO:0004523">
    <property type="term" value="F:RNA-DNA hybrid ribonuclease activity"/>
    <property type="evidence" value="ECO:0007669"/>
    <property type="project" value="UniProtKB-UniRule"/>
</dbReference>
<dbReference type="GeneID" id="85014890"/>
<evidence type="ECO:0000313" key="18">
    <source>
        <dbReference type="EMBL" id="MBB6041371.1"/>
    </source>
</evidence>
<evidence type="ECO:0000256" key="1">
    <source>
        <dbReference type="ARBA" id="ARBA00000077"/>
    </source>
</evidence>
<evidence type="ECO:0000256" key="11">
    <source>
        <dbReference type="ARBA" id="ARBA00022759"/>
    </source>
</evidence>
<comment type="cofactor">
    <cofactor evidence="14 15">
        <name>Mn(2+)</name>
        <dbReference type="ChEBI" id="CHEBI:29035"/>
    </cofactor>
    <cofactor evidence="14 15">
        <name>Mg(2+)</name>
        <dbReference type="ChEBI" id="CHEBI:18420"/>
    </cofactor>
    <text evidence="14 15">Manganese or magnesium. Binds 1 divalent metal ion per monomer in the absence of substrate. May bind a second metal ion after substrate binding.</text>
</comment>
<dbReference type="Gene3D" id="3.30.420.10">
    <property type="entry name" value="Ribonuclease H-like superfamily/Ribonuclease H"/>
    <property type="match status" value="1"/>
</dbReference>
<evidence type="ECO:0000256" key="15">
    <source>
        <dbReference type="PROSITE-ProRule" id="PRU01319"/>
    </source>
</evidence>
<dbReference type="NCBIfam" id="NF000595">
    <property type="entry name" value="PRK00015.1-3"/>
    <property type="match status" value="1"/>
</dbReference>
<feature type="domain" description="RNase H type-2" evidence="17">
    <location>
        <begin position="27"/>
        <end position="217"/>
    </location>
</feature>
<comment type="subcellular location">
    <subcellularLocation>
        <location evidence="4 14">Cytoplasm</location>
    </subcellularLocation>
</comment>
<organism evidence="18 19">
    <name type="scientific">Oribacterium sinus</name>
    <dbReference type="NCBI Taxonomy" id="237576"/>
    <lineage>
        <taxon>Bacteria</taxon>
        <taxon>Bacillati</taxon>
        <taxon>Bacillota</taxon>
        <taxon>Clostridia</taxon>
        <taxon>Lachnospirales</taxon>
        <taxon>Lachnospiraceae</taxon>
        <taxon>Oribacterium</taxon>
    </lineage>
</organism>
<gene>
    <name evidence="14" type="primary">rnhB</name>
    <name evidence="18" type="ORF">HNQ46_001351</name>
</gene>
<dbReference type="Proteomes" id="UP000522163">
    <property type="component" value="Unassembled WGS sequence"/>
</dbReference>
<evidence type="ECO:0000256" key="10">
    <source>
        <dbReference type="ARBA" id="ARBA00022723"/>
    </source>
</evidence>
<dbReference type="HAMAP" id="MF_00052_B">
    <property type="entry name" value="RNase_HII_B"/>
    <property type="match status" value="1"/>
</dbReference>
<keyword evidence="12 14" id="KW-0378">Hydrolase</keyword>
<dbReference type="PANTHER" id="PTHR10954:SF18">
    <property type="entry name" value="RIBONUCLEASE HII"/>
    <property type="match status" value="1"/>
</dbReference>
<keyword evidence="11 14" id="KW-0255">Endonuclease</keyword>
<keyword evidence="8 14" id="KW-0963">Cytoplasm</keyword>
<feature type="binding site" evidence="14 15">
    <location>
        <position position="34"/>
    </location>
    <ligand>
        <name>a divalent metal cation</name>
        <dbReference type="ChEBI" id="CHEBI:60240"/>
    </ligand>
</feature>
<evidence type="ECO:0000256" key="9">
    <source>
        <dbReference type="ARBA" id="ARBA00022722"/>
    </source>
</evidence>
<keyword evidence="13 14" id="KW-0464">Manganese</keyword>
<dbReference type="GO" id="GO:0032299">
    <property type="term" value="C:ribonuclease H2 complex"/>
    <property type="evidence" value="ECO:0007669"/>
    <property type="project" value="TreeGrafter"/>
</dbReference>
<comment type="similarity">
    <text evidence="5 14 16">Belongs to the RNase HII family.</text>
</comment>
<dbReference type="InterPro" id="IPR036397">
    <property type="entry name" value="RNaseH_sf"/>
</dbReference>
<dbReference type="PROSITE" id="PS51975">
    <property type="entry name" value="RNASE_H_2"/>
    <property type="match status" value="1"/>
</dbReference>
<comment type="caution">
    <text evidence="18">The sequence shown here is derived from an EMBL/GenBank/DDBJ whole genome shotgun (WGS) entry which is preliminary data.</text>
</comment>
<dbReference type="EMBL" id="JACHHH010000006">
    <property type="protein sequence ID" value="MBB6041371.1"/>
    <property type="molecule type" value="Genomic_DNA"/>
</dbReference>